<dbReference type="EMBL" id="DS985244">
    <property type="protein sequence ID" value="EDV25564.1"/>
    <property type="molecule type" value="Genomic_DNA"/>
</dbReference>
<dbReference type="SMART" id="SM00382">
    <property type="entry name" value="AAA"/>
    <property type="match status" value="1"/>
</dbReference>
<evidence type="ECO:0000313" key="11">
    <source>
        <dbReference type="EMBL" id="EDV25564.1"/>
    </source>
</evidence>
<feature type="domain" description="Lon N-terminal" evidence="10">
    <location>
        <begin position="12"/>
        <end position="233"/>
    </location>
</feature>
<feature type="domain" description="Lon proteolytic" evidence="9">
    <location>
        <begin position="490"/>
        <end position="655"/>
    </location>
</feature>
<dbReference type="RefSeq" id="XP_002111597.1">
    <property type="nucleotide sequence ID" value="XM_002111561.1"/>
</dbReference>
<evidence type="ECO:0000256" key="1">
    <source>
        <dbReference type="ARBA" id="ARBA00022670"/>
    </source>
</evidence>
<dbReference type="GO" id="GO:0005782">
    <property type="term" value="C:peroxisomal matrix"/>
    <property type="evidence" value="ECO:0000318"/>
    <property type="project" value="GO_Central"/>
</dbReference>
<accession>B3RVV2</accession>
<proteinExistence type="inferred from homology"/>
<dbReference type="HOGENOM" id="CLU_004109_4_2_1"/>
<evidence type="ECO:0000313" key="12">
    <source>
        <dbReference type="Proteomes" id="UP000009022"/>
    </source>
</evidence>
<dbReference type="InterPro" id="IPR003111">
    <property type="entry name" value="Lon_prtase_N"/>
</dbReference>
<evidence type="ECO:0000256" key="3">
    <source>
        <dbReference type="ARBA" id="ARBA00022801"/>
    </source>
</evidence>
<dbReference type="SMART" id="SM00464">
    <property type="entry name" value="LON"/>
    <property type="match status" value="1"/>
</dbReference>
<dbReference type="eggNOG" id="KOG2004">
    <property type="taxonomic scope" value="Eukaryota"/>
</dbReference>
<dbReference type="NCBIfam" id="TIGR00763">
    <property type="entry name" value="lon"/>
    <property type="match status" value="1"/>
</dbReference>
<dbReference type="SUPFAM" id="SSF52540">
    <property type="entry name" value="P-loop containing nucleoside triphosphate hydrolases"/>
    <property type="match status" value="1"/>
</dbReference>
<keyword evidence="3 6" id="KW-0378">Hydrolase</keyword>
<keyword evidence="2 7" id="KW-0547">Nucleotide-binding</keyword>
<organism evidence="11 12">
    <name type="scientific">Trichoplax adhaerens</name>
    <name type="common">Trichoplax reptans</name>
    <dbReference type="NCBI Taxonomy" id="10228"/>
    <lineage>
        <taxon>Eukaryota</taxon>
        <taxon>Metazoa</taxon>
        <taxon>Placozoa</taxon>
        <taxon>Uniplacotomia</taxon>
        <taxon>Trichoplacea</taxon>
        <taxon>Trichoplacidae</taxon>
        <taxon>Trichoplax</taxon>
    </lineage>
</organism>
<dbReference type="FunFam" id="2.30.130.40:FF:000003">
    <property type="entry name" value="Lon protease homolog 2, peroxisomal"/>
    <property type="match status" value="1"/>
</dbReference>
<evidence type="ECO:0000256" key="2">
    <source>
        <dbReference type="ARBA" id="ARBA00022741"/>
    </source>
</evidence>
<dbReference type="OrthoDB" id="2411602at2759"/>
<dbReference type="Pfam" id="PF02190">
    <property type="entry name" value="LON_substr_bdg"/>
    <property type="match status" value="1"/>
</dbReference>
<feature type="active site" evidence="6">
    <location>
        <position position="617"/>
    </location>
</feature>
<dbReference type="InterPro" id="IPR020568">
    <property type="entry name" value="Ribosomal_Su5_D2-typ_SF"/>
</dbReference>
<dbReference type="Gene3D" id="3.30.230.10">
    <property type="match status" value="1"/>
</dbReference>
<gene>
    <name evidence="11" type="ORF">TRIADDRAFT_50226</name>
</gene>
<dbReference type="Pfam" id="PF00004">
    <property type="entry name" value="AAA"/>
    <property type="match status" value="1"/>
</dbReference>
<dbReference type="Pfam" id="PF22667">
    <property type="entry name" value="Lon_lid"/>
    <property type="match status" value="1"/>
</dbReference>
<keyword evidence="1 6" id="KW-0645">Protease</keyword>
<dbReference type="Pfam" id="PF05362">
    <property type="entry name" value="Lon_C"/>
    <property type="match status" value="1"/>
</dbReference>
<dbReference type="CTD" id="6752810"/>
<dbReference type="PROSITE" id="PS01046">
    <property type="entry name" value="LON_SER"/>
    <property type="match status" value="1"/>
</dbReference>
<evidence type="ECO:0000256" key="5">
    <source>
        <dbReference type="ARBA" id="ARBA00022840"/>
    </source>
</evidence>
<dbReference type="InterPro" id="IPR008269">
    <property type="entry name" value="Lon_proteolytic"/>
</dbReference>
<dbReference type="FunFam" id="3.30.230.10:FF:000019">
    <property type="entry name" value="Lon protease homolog 2, peroxisomal"/>
    <property type="match status" value="1"/>
</dbReference>
<keyword evidence="12" id="KW-1185">Reference proteome</keyword>
<dbReference type="InterPro" id="IPR027065">
    <property type="entry name" value="Lon_Prtase"/>
</dbReference>
<keyword evidence="5 7" id="KW-0067">ATP-binding</keyword>
<dbReference type="InterPro" id="IPR054594">
    <property type="entry name" value="Lon_lid"/>
</dbReference>
<evidence type="ECO:0000256" key="4">
    <source>
        <dbReference type="ARBA" id="ARBA00022825"/>
    </source>
</evidence>
<comment type="similarity">
    <text evidence="6 7">Belongs to the peptidase S16 family.</text>
</comment>
<sequence length="655" mass="72272">MAEGSLELPSYLAILTLADEVLLPGSSIRVSITDTKGIALIRRRLLRRRTLQSTIIGVVPKQRLDEELISQTGTAALVVQITGVSSNGEQSYSLLLTGLCRFKVDTIEQEHPYCISKITQLDRLPFVKAMDQELANVIDSFRTSTKEFIDMLSQLGTAYPIVAKLKRNYLEWMVDLPWKKSTEDKLDINKAKVDLDDDHFGMKELKKRVLEYLAVRQLRNDLKGPILCFVGPPGVGKTSVGRSIAKTLGREFLRISLGGVSDQSEIRGHRRTYIGSMPGRIIQGLKNIGVNNPVFLLDEVDKLSKGIHGDPAAALLEVLDPEQNNTFTDHYLNVPFDLSQVMFIATANTLHTIPSALLDRMEVIEVPGYTQEEKVEIGARHLVAKQLTQHGLRNDQLEIPSETIKVIVSRYTREAGVRSLERKLGAICRAAAIKIAERSIGTSEDRNKDKIKEPAIHQSSDISNSIVVDESALKEILGPHIYEHEASQRLTSPGIAVGLAWTPMGGEILFVEASKMIGDGKLKLTGQLGDVMRESAYLALTWLKSHPDQILESMNKLDIHIHFPAGAVEKDGPSAGITITTVLVSLFSAKCVRSDTAMTGEITLRGQVLPVGGIKEKSLAAHRAGIKRVIIPQRNLKDLEDVPENVKSCHPFSSY</sequence>
<evidence type="ECO:0000256" key="6">
    <source>
        <dbReference type="PROSITE-ProRule" id="PRU01122"/>
    </source>
</evidence>
<dbReference type="GO" id="GO:0016887">
    <property type="term" value="F:ATP hydrolysis activity"/>
    <property type="evidence" value="ECO:0007669"/>
    <property type="project" value="InterPro"/>
</dbReference>
<dbReference type="InParanoid" id="B3RVV2"/>
<keyword evidence="4 6" id="KW-0720">Serine protease</keyword>
<dbReference type="FunFam" id="3.40.50.300:FF:000382">
    <property type="entry name" value="Lon protease homolog 2, peroxisomal"/>
    <property type="match status" value="1"/>
</dbReference>
<dbReference type="PROSITE" id="PS51786">
    <property type="entry name" value="LON_PROTEOLYTIC"/>
    <property type="match status" value="1"/>
</dbReference>
<dbReference type="STRING" id="10228.B3RVV2"/>
<dbReference type="FunCoup" id="B3RVV2">
    <property type="interactions" value="806"/>
</dbReference>
<evidence type="ECO:0000256" key="7">
    <source>
        <dbReference type="RuleBase" id="RU000591"/>
    </source>
</evidence>
<dbReference type="SUPFAM" id="SSF88697">
    <property type="entry name" value="PUA domain-like"/>
    <property type="match status" value="1"/>
</dbReference>
<dbReference type="InterPro" id="IPR046336">
    <property type="entry name" value="Lon_prtase_N_sf"/>
</dbReference>
<evidence type="ECO:0000259" key="10">
    <source>
        <dbReference type="PROSITE" id="PS51787"/>
    </source>
</evidence>
<feature type="active site" evidence="6">
    <location>
        <position position="574"/>
    </location>
</feature>
<dbReference type="Gene3D" id="1.10.8.60">
    <property type="match status" value="1"/>
</dbReference>
<dbReference type="Proteomes" id="UP000009022">
    <property type="component" value="Unassembled WGS sequence"/>
</dbReference>
<evidence type="ECO:0000256" key="8">
    <source>
        <dbReference type="RuleBase" id="RU000592"/>
    </source>
</evidence>
<dbReference type="GO" id="GO:0030163">
    <property type="term" value="P:protein catabolic process"/>
    <property type="evidence" value="ECO:0007669"/>
    <property type="project" value="InterPro"/>
</dbReference>
<dbReference type="CDD" id="cd19500">
    <property type="entry name" value="RecA-like_Lon"/>
    <property type="match status" value="1"/>
</dbReference>
<dbReference type="Gene3D" id="2.30.130.40">
    <property type="entry name" value="LON domain-like"/>
    <property type="match status" value="1"/>
</dbReference>
<dbReference type="InterPro" id="IPR015947">
    <property type="entry name" value="PUA-like_sf"/>
</dbReference>
<dbReference type="EC" id="3.4.21.-" evidence="8"/>
<dbReference type="KEGG" id="tad:TRIADDRAFT_50226"/>
<dbReference type="PRINTS" id="PR00830">
    <property type="entry name" value="ENDOLAPTASE"/>
</dbReference>
<reference evidence="11 12" key="1">
    <citation type="journal article" date="2008" name="Nature">
        <title>The Trichoplax genome and the nature of placozoans.</title>
        <authorList>
            <person name="Srivastava M."/>
            <person name="Begovic E."/>
            <person name="Chapman J."/>
            <person name="Putnam N.H."/>
            <person name="Hellsten U."/>
            <person name="Kawashima T."/>
            <person name="Kuo A."/>
            <person name="Mitros T."/>
            <person name="Salamov A."/>
            <person name="Carpenter M.L."/>
            <person name="Signorovitch A.Y."/>
            <person name="Moreno M.A."/>
            <person name="Kamm K."/>
            <person name="Grimwood J."/>
            <person name="Schmutz J."/>
            <person name="Shapiro H."/>
            <person name="Grigoriev I.V."/>
            <person name="Buss L.W."/>
            <person name="Schierwater B."/>
            <person name="Dellaporta S.L."/>
            <person name="Rokhsar D.S."/>
        </authorList>
    </citation>
    <scope>NUCLEOTIDE SEQUENCE [LARGE SCALE GENOMIC DNA]</scope>
    <source>
        <strain evidence="11 12">Grell-BS-1999</strain>
    </source>
</reference>
<dbReference type="SUPFAM" id="SSF54211">
    <property type="entry name" value="Ribosomal protein S5 domain 2-like"/>
    <property type="match status" value="1"/>
</dbReference>
<dbReference type="InterPro" id="IPR014721">
    <property type="entry name" value="Ribsml_uS5_D2-typ_fold_subgr"/>
</dbReference>
<dbReference type="GO" id="GO:0004252">
    <property type="term" value="F:serine-type endopeptidase activity"/>
    <property type="evidence" value="ECO:0007669"/>
    <property type="project" value="UniProtKB-UniRule"/>
</dbReference>
<dbReference type="AlphaFoldDB" id="B3RVV2"/>
<dbReference type="PROSITE" id="PS51787">
    <property type="entry name" value="LON_N"/>
    <property type="match status" value="1"/>
</dbReference>
<dbReference type="GO" id="GO:0006625">
    <property type="term" value="P:protein targeting to peroxisome"/>
    <property type="evidence" value="ECO:0000318"/>
    <property type="project" value="GO_Central"/>
</dbReference>
<dbReference type="InterPro" id="IPR003959">
    <property type="entry name" value="ATPase_AAA_core"/>
</dbReference>
<dbReference type="PANTHER" id="PTHR10046">
    <property type="entry name" value="ATP DEPENDENT LON PROTEASE FAMILY MEMBER"/>
    <property type="match status" value="1"/>
</dbReference>
<evidence type="ECO:0000259" key="9">
    <source>
        <dbReference type="PROSITE" id="PS51786"/>
    </source>
</evidence>
<dbReference type="GeneID" id="6752810"/>
<protein>
    <recommendedName>
        <fullName evidence="8">Lon protease homolog</fullName>
        <ecNumber evidence="8">3.4.21.-</ecNumber>
    </recommendedName>
</protein>
<dbReference type="GO" id="GO:0004176">
    <property type="term" value="F:ATP-dependent peptidase activity"/>
    <property type="evidence" value="ECO:0007669"/>
    <property type="project" value="UniProtKB-UniRule"/>
</dbReference>
<name>B3RVV2_TRIAD</name>
<dbReference type="PhylomeDB" id="B3RVV2"/>
<dbReference type="InterPro" id="IPR003593">
    <property type="entry name" value="AAA+_ATPase"/>
</dbReference>
<dbReference type="GO" id="GO:0005524">
    <property type="term" value="F:ATP binding"/>
    <property type="evidence" value="ECO:0007669"/>
    <property type="project" value="UniProtKB-KW"/>
</dbReference>
<dbReference type="InterPro" id="IPR008268">
    <property type="entry name" value="Peptidase_S16_AS"/>
</dbReference>
<dbReference type="Gene3D" id="3.40.50.300">
    <property type="entry name" value="P-loop containing nucleotide triphosphate hydrolases"/>
    <property type="match status" value="1"/>
</dbReference>
<dbReference type="OMA" id="VMRESAY"/>
<dbReference type="InterPro" id="IPR004815">
    <property type="entry name" value="Lon_bac/euk-typ"/>
</dbReference>
<dbReference type="GO" id="GO:0016485">
    <property type="term" value="P:protein processing"/>
    <property type="evidence" value="ECO:0000318"/>
    <property type="project" value="GO_Central"/>
</dbReference>
<dbReference type="InterPro" id="IPR027417">
    <property type="entry name" value="P-loop_NTPase"/>
</dbReference>